<keyword evidence="7" id="KW-0325">Glycoprotein</keyword>
<evidence type="ECO:0000313" key="10">
    <source>
        <dbReference type="EMBL" id="KAG7312310.1"/>
    </source>
</evidence>
<keyword evidence="3" id="KW-0812">Transmembrane</keyword>
<keyword evidence="5" id="KW-1133">Transmembrane helix</keyword>
<evidence type="ECO:0000256" key="7">
    <source>
        <dbReference type="ARBA" id="ARBA00023180"/>
    </source>
</evidence>
<dbReference type="Proteomes" id="UP000823941">
    <property type="component" value="Chromosome 3"/>
</dbReference>
<comment type="caution">
    <text evidence="10">The sequence shown here is derived from an EMBL/GenBank/DDBJ whole genome shotgun (WGS) entry which is preliminary data.</text>
</comment>
<evidence type="ECO:0000256" key="9">
    <source>
        <dbReference type="SAM" id="SignalP"/>
    </source>
</evidence>
<proteinExistence type="predicted"/>
<protein>
    <recommendedName>
        <fullName evidence="12">Protein sleepless</fullName>
    </recommendedName>
</protein>
<keyword evidence="2" id="KW-0336">GPI-anchor</keyword>
<dbReference type="Pfam" id="PF17064">
    <property type="entry name" value="QVR"/>
    <property type="match status" value="1"/>
</dbReference>
<gene>
    <name evidence="10" type="ORF">JYU34_001790</name>
</gene>
<evidence type="ECO:0000256" key="1">
    <source>
        <dbReference type="ARBA" id="ARBA00004589"/>
    </source>
</evidence>
<comment type="subcellular location">
    <subcellularLocation>
        <location evidence="1">Membrane</location>
        <topology evidence="1">Lipid-anchor</topology>
        <topology evidence="1">GPI-anchor</topology>
    </subcellularLocation>
</comment>
<keyword evidence="8" id="KW-0449">Lipoprotein</keyword>
<dbReference type="EMBL" id="JAHIBW010000003">
    <property type="protein sequence ID" value="KAG7312310.1"/>
    <property type="molecule type" value="Genomic_DNA"/>
</dbReference>
<sequence>MANLVLLVPVLLLAVMVKEGSSIRCWTCSSELDPMCNDPFLAQRPDAGYRFTLSNCDAHTGATYPYLTSSKSACKKHKQYVNGILSVTRGCTWKRSDDYSNQCPATNSANERTVFCETCEYDGCNGASAISMTIVLIAAPLTLMLFK</sequence>
<evidence type="ECO:0000256" key="5">
    <source>
        <dbReference type="ARBA" id="ARBA00022989"/>
    </source>
</evidence>
<accession>A0ABQ7R4T7</accession>
<dbReference type="CDD" id="cd23593">
    <property type="entry name" value="TFP_LU_ECD_Twit"/>
    <property type="match status" value="1"/>
</dbReference>
<dbReference type="PANTHER" id="PTHR33562:SF2">
    <property type="entry name" value="PROTEIN QUIVER"/>
    <property type="match status" value="1"/>
</dbReference>
<evidence type="ECO:0000256" key="8">
    <source>
        <dbReference type="ARBA" id="ARBA00023288"/>
    </source>
</evidence>
<dbReference type="PANTHER" id="PTHR33562">
    <property type="entry name" value="ATILLA, ISOFORM B-RELATED-RELATED"/>
    <property type="match status" value="1"/>
</dbReference>
<organism evidence="10 11">
    <name type="scientific">Plutella xylostella</name>
    <name type="common">Diamondback moth</name>
    <name type="synonym">Plutella maculipennis</name>
    <dbReference type="NCBI Taxonomy" id="51655"/>
    <lineage>
        <taxon>Eukaryota</taxon>
        <taxon>Metazoa</taxon>
        <taxon>Ecdysozoa</taxon>
        <taxon>Arthropoda</taxon>
        <taxon>Hexapoda</taxon>
        <taxon>Insecta</taxon>
        <taxon>Pterygota</taxon>
        <taxon>Neoptera</taxon>
        <taxon>Endopterygota</taxon>
        <taxon>Lepidoptera</taxon>
        <taxon>Glossata</taxon>
        <taxon>Ditrysia</taxon>
        <taxon>Yponomeutoidea</taxon>
        <taxon>Plutellidae</taxon>
        <taxon>Plutella</taxon>
    </lineage>
</organism>
<name>A0ABQ7R4T7_PLUXY</name>
<dbReference type="InterPro" id="IPR031424">
    <property type="entry name" value="QVR-like"/>
</dbReference>
<evidence type="ECO:0000313" key="11">
    <source>
        <dbReference type="Proteomes" id="UP000823941"/>
    </source>
</evidence>
<evidence type="ECO:0000256" key="4">
    <source>
        <dbReference type="ARBA" id="ARBA00022729"/>
    </source>
</evidence>
<evidence type="ECO:0008006" key="12">
    <source>
        <dbReference type="Google" id="ProtNLM"/>
    </source>
</evidence>
<evidence type="ECO:0000256" key="6">
    <source>
        <dbReference type="ARBA" id="ARBA00023136"/>
    </source>
</evidence>
<reference evidence="10 11" key="1">
    <citation type="submission" date="2021-06" db="EMBL/GenBank/DDBJ databases">
        <title>A haploid diamondback moth (Plutella xylostella L.) genome assembly resolves 31 chromosomes and identifies a diamide resistance mutation.</title>
        <authorList>
            <person name="Ward C.M."/>
            <person name="Perry K.D."/>
            <person name="Baker G."/>
            <person name="Powis K."/>
            <person name="Heckel D.G."/>
            <person name="Baxter S.W."/>
        </authorList>
    </citation>
    <scope>NUCLEOTIDE SEQUENCE [LARGE SCALE GENOMIC DNA]</scope>
    <source>
        <strain evidence="10 11">LV</strain>
        <tissue evidence="10">Single pupa</tissue>
    </source>
</reference>
<dbReference type="InterPro" id="IPR050975">
    <property type="entry name" value="Sleep_regulator"/>
</dbReference>
<evidence type="ECO:0000256" key="2">
    <source>
        <dbReference type="ARBA" id="ARBA00022622"/>
    </source>
</evidence>
<keyword evidence="4 9" id="KW-0732">Signal</keyword>
<keyword evidence="11" id="KW-1185">Reference proteome</keyword>
<feature type="signal peptide" evidence="9">
    <location>
        <begin position="1"/>
        <end position="22"/>
    </location>
</feature>
<evidence type="ECO:0000256" key="3">
    <source>
        <dbReference type="ARBA" id="ARBA00022692"/>
    </source>
</evidence>
<feature type="chain" id="PRO_5046810116" description="Protein sleepless" evidence="9">
    <location>
        <begin position="23"/>
        <end position="147"/>
    </location>
</feature>
<keyword evidence="6" id="KW-0472">Membrane</keyword>